<evidence type="ECO:0000256" key="9">
    <source>
        <dbReference type="RuleBase" id="RU004016"/>
    </source>
</evidence>
<accession>A0A2T4U7P1</accession>
<feature type="binding site" evidence="8">
    <location>
        <position position="254"/>
    </location>
    <ligand>
        <name>substrate</name>
    </ligand>
</feature>
<organism evidence="11 12">
    <name type="scientific">Alkalicoccus saliphilus</name>
    <dbReference type="NCBI Taxonomy" id="200989"/>
    <lineage>
        <taxon>Bacteria</taxon>
        <taxon>Bacillati</taxon>
        <taxon>Bacillota</taxon>
        <taxon>Bacilli</taxon>
        <taxon>Bacillales</taxon>
        <taxon>Bacillaceae</taxon>
        <taxon>Alkalicoccus</taxon>
    </lineage>
</organism>
<comment type="similarity">
    <text evidence="1 9">Belongs to the peptidase S11 family.</text>
</comment>
<dbReference type="InterPro" id="IPR012338">
    <property type="entry name" value="Beta-lactam/transpept-like"/>
</dbReference>
<dbReference type="Proteomes" id="UP000240509">
    <property type="component" value="Unassembled WGS sequence"/>
</dbReference>
<keyword evidence="11" id="KW-0121">Carboxypeptidase</keyword>
<dbReference type="PRINTS" id="PR00725">
    <property type="entry name" value="DADACBPTASE1"/>
</dbReference>
<dbReference type="Gene3D" id="3.40.710.10">
    <property type="entry name" value="DD-peptidase/beta-lactamase superfamily"/>
    <property type="match status" value="1"/>
</dbReference>
<dbReference type="GO" id="GO:0006508">
    <property type="term" value="P:proteolysis"/>
    <property type="evidence" value="ECO:0007669"/>
    <property type="project" value="InterPro"/>
</dbReference>
<evidence type="ECO:0000313" key="12">
    <source>
        <dbReference type="Proteomes" id="UP000240509"/>
    </source>
</evidence>
<feature type="active site" description="Proton acceptor" evidence="7">
    <location>
        <position position="85"/>
    </location>
</feature>
<dbReference type="InterPro" id="IPR018044">
    <property type="entry name" value="Peptidase_S11"/>
</dbReference>
<keyword evidence="5" id="KW-0573">Peptidoglycan synthesis</keyword>
<keyword evidence="6" id="KW-0961">Cell wall biogenesis/degradation</keyword>
<evidence type="ECO:0000256" key="8">
    <source>
        <dbReference type="PIRSR" id="PIRSR618044-2"/>
    </source>
</evidence>
<dbReference type="GO" id="GO:0008360">
    <property type="term" value="P:regulation of cell shape"/>
    <property type="evidence" value="ECO:0007669"/>
    <property type="project" value="UniProtKB-KW"/>
</dbReference>
<dbReference type="Pfam" id="PF00768">
    <property type="entry name" value="Peptidase_S11"/>
    <property type="match status" value="1"/>
</dbReference>
<evidence type="ECO:0000256" key="5">
    <source>
        <dbReference type="ARBA" id="ARBA00022984"/>
    </source>
</evidence>
<keyword evidence="3" id="KW-0378">Hydrolase</keyword>
<feature type="domain" description="Peptidase S11 D-alanyl-D-alanine carboxypeptidase A N-terminal" evidence="10">
    <location>
        <begin position="57"/>
        <end position="269"/>
    </location>
</feature>
<evidence type="ECO:0000256" key="3">
    <source>
        <dbReference type="ARBA" id="ARBA00022801"/>
    </source>
</evidence>
<keyword evidence="2" id="KW-0732">Signal</keyword>
<dbReference type="SUPFAM" id="SSF56601">
    <property type="entry name" value="beta-lactamase/transpeptidase-like"/>
    <property type="match status" value="1"/>
</dbReference>
<evidence type="ECO:0000313" key="11">
    <source>
        <dbReference type="EMBL" id="PTL39394.1"/>
    </source>
</evidence>
<dbReference type="RefSeq" id="WP_107584292.1">
    <property type="nucleotide sequence ID" value="NZ_PZJJ01000007.1"/>
</dbReference>
<sequence length="315" mass="35327">MHPWKASLLSFLLLLFVFPFSAEGKTNEYYALSSFSKKSSYGEEALYDLPVNPKSAGVLIAENEPDNILYHQNGQSLFYPSSTTKVMTLYLALKYGDLDEEVVVPEEIQEVPYDSSLAHLKPGEKMTFETLLHGLMLPSGNDAAVAVAHHISGSVSDFVELMNEEAQNLGAENTHFMNPHGYHESSHYSTAYDLSLFMFAALEYEKGEEIMGSHTYSASYVNPDGAERKRTWRTTNDQLLPDSPHASRYVSGGKTGYTSQSLYNLLSFSRVNGDLYVTAALRSGRQNRYQDTTRMVLQVLSKKQEQNYSHRPVSL</sequence>
<dbReference type="EMBL" id="PZJJ01000007">
    <property type="protein sequence ID" value="PTL39394.1"/>
    <property type="molecule type" value="Genomic_DNA"/>
</dbReference>
<evidence type="ECO:0000256" key="7">
    <source>
        <dbReference type="PIRSR" id="PIRSR618044-1"/>
    </source>
</evidence>
<protein>
    <submittedName>
        <fullName evidence="11">D-alanyl-D-alanine carboxypeptidase</fullName>
    </submittedName>
</protein>
<evidence type="ECO:0000256" key="2">
    <source>
        <dbReference type="ARBA" id="ARBA00022729"/>
    </source>
</evidence>
<proteinExistence type="inferred from homology"/>
<keyword evidence="4" id="KW-0133">Cell shape</keyword>
<keyword evidence="12" id="KW-1185">Reference proteome</keyword>
<gene>
    <name evidence="11" type="ORF">C6Y45_06075</name>
</gene>
<feature type="active site" evidence="7">
    <location>
        <position position="139"/>
    </location>
</feature>
<evidence type="ECO:0000256" key="1">
    <source>
        <dbReference type="ARBA" id="ARBA00007164"/>
    </source>
</evidence>
<evidence type="ECO:0000256" key="4">
    <source>
        <dbReference type="ARBA" id="ARBA00022960"/>
    </source>
</evidence>
<dbReference type="InterPro" id="IPR001967">
    <property type="entry name" value="Peptidase_S11_N"/>
</dbReference>
<keyword evidence="11" id="KW-0645">Protease</keyword>
<feature type="active site" description="Acyl-ester intermediate" evidence="7">
    <location>
        <position position="82"/>
    </location>
</feature>
<evidence type="ECO:0000256" key="6">
    <source>
        <dbReference type="ARBA" id="ARBA00023316"/>
    </source>
</evidence>
<name>A0A2T4U7P1_9BACI</name>
<dbReference type="PANTHER" id="PTHR21581:SF33">
    <property type="entry name" value="D-ALANYL-D-ALANINE CARBOXYPEPTIDASE DACB"/>
    <property type="match status" value="1"/>
</dbReference>
<evidence type="ECO:0000259" key="10">
    <source>
        <dbReference type="Pfam" id="PF00768"/>
    </source>
</evidence>
<dbReference type="GO" id="GO:0071555">
    <property type="term" value="P:cell wall organization"/>
    <property type="evidence" value="ECO:0007669"/>
    <property type="project" value="UniProtKB-KW"/>
</dbReference>
<dbReference type="GO" id="GO:0009002">
    <property type="term" value="F:serine-type D-Ala-D-Ala carboxypeptidase activity"/>
    <property type="evidence" value="ECO:0007669"/>
    <property type="project" value="InterPro"/>
</dbReference>
<dbReference type="AlphaFoldDB" id="A0A2T4U7P1"/>
<reference evidence="11 12" key="1">
    <citation type="submission" date="2018-03" db="EMBL/GenBank/DDBJ databases">
        <title>Alkalicoccus saliphilus sp. nov., isolated from a mineral pool.</title>
        <authorList>
            <person name="Zhao B."/>
        </authorList>
    </citation>
    <scope>NUCLEOTIDE SEQUENCE [LARGE SCALE GENOMIC DNA]</scope>
    <source>
        <strain evidence="11 12">6AG</strain>
    </source>
</reference>
<dbReference type="PANTHER" id="PTHR21581">
    <property type="entry name" value="D-ALANYL-D-ALANINE CARBOXYPEPTIDASE"/>
    <property type="match status" value="1"/>
</dbReference>
<comment type="caution">
    <text evidence="11">The sequence shown here is derived from an EMBL/GenBank/DDBJ whole genome shotgun (WGS) entry which is preliminary data.</text>
</comment>
<dbReference type="GO" id="GO:0009252">
    <property type="term" value="P:peptidoglycan biosynthetic process"/>
    <property type="evidence" value="ECO:0007669"/>
    <property type="project" value="UniProtKB-KW"/>
</dbReference>
<dbReference type="OrthoDB" id="9791132at2"/>